<feature type="compositionally biased region" description="Low complexity" evidence="1">
    <location>
        <begin position="95"/>
        <end position="115"/>
    </location>
</feature>
<dbReference type="SUPFAM" id="SSF53098">
    <property type="entry name" value="Ribonuclease H-like"/>
    <property type="match status" value="1"/>
</dbReference>
<dbReference type="STRING" id="105231.A0A1Y1IK20"/>
<name>A0A1Y1IK20_KLENI</name>
<gene>
    <name evidence="3" type="ORF">KFL_007390040</name>
</gene>
<dbReference type="AlphaFoldDB" id="A0A1Y1IK20"/>
<dbReference type="EMBL" id="DF237688">
    <property type="protein sequence ID" value="GAQ91180.1"/>
    <property type="molecule type" value="Genomic_DNA"/>
</dbReference>
<keyword evidence="4" id="KW-1185">Reference proteome</keyword>
<dbReference type="InterPro" id="IPR012337">
    <property type="entry name" value="RNaseH-like_sf"/>
</dbReference>
<feature type="domain" description="DUF659" evidence="2">
    <location>
        <begin position="168"/>
        <end position="319"/>
    </location>
</feature>
<organism evidence="3 4">
    <name type="scientific">Klebsormidium nitens</name>
    <name type="common">Green alga</name>
    <name type="synonym">Ulothrix nitens</name>
    <dbReference type="NCBI Taxonomy" id="105231"/>
    <lineage>
        <taxon>Eukaryota</taxon>
        <taxon>Viridiplantae</taxon>
        <taxon>Streptophyta</taxon>
        <taxon>Klebsormidiophyceae</taxon>
        <taxon>Klebsormidiales</taxon>
        <taxon>Klebsormidiaceae</taxon>
        <taxon>Klebsormidium</taxon>
    </lineage>
</organism>
<evidence type="ECO:0000256" key="1">
    <source>
        <dbReference type="SAM" id="MobiDB-lite"/>
    </source>
</evidence>
<proteinExistence type="predicted"/>
<protein>
    <recommendedName>
        <fullName evidence="2">DUF659 domain-containing protein</fullName>
    </recommendedName>
</protein>
<reference evidence="3 4" key="1">
    <citation type="journal article" date="2014" name="Nat. Commun.">
        <title>Klebsormidium flaccidum genome reveals primary factors for plant terrestrial adaptation.</title>
        <authorList>
            <person name="Hori K."/>
            <person name="Maruyama F."/>
            <person name="Fujisawa T."/>
            <person name="Togashi T."/>
            <person name="Yamamoto N."/>
            <person name="Seo M."/>
            <person name="Sato S."/>
            <person name="Yamada T."/>
            <person name="Mori H."/>
            <person name="Tajima N."/>
            <person name="Moriyama T."/>
            <person name="Ikeuchi M."/>
            <person name="Watanabe M."/>
            <person name="Wada H."/>
            <person name="Kobayashi K."/>
            <person name="Saito M."/>
            <person name="Masuda T."/>
            <person name="Sasaki-Sekimoto Y."/>
            <person name="Mashiguchi K."/>
            <person name="Awai K."/>
            <person name="Shimojima M."/>
            <person name="Masuda S."/>
            <person name="Iwai M."/>
            <person name="Nobusawa T."/>
            <person name="Narise T."/>
            <person name="Kondo S."/>
            <person name="Saito H."/>
            <person name="Sato R."/>
            <person name="Murakawa M."/>
            <person name="Ihara Y."/>
            <person name="Oshima-Yamada Y."/>
            <person name="Ohtaka K."/>
            <person name="Satoh M."/>
            <person name="Sonobe K."/>
            <person name="Ishii M."/>
            <person name="Ohtani R."/>
            <person name="Kanamori-Sato M."/>
            <person name="Honoki R."/>
            <person name="Miyazaki D."/>
            <person name="Mochizuki H."/>
            <person name="Umetsu J."/>
            <person name="Higashi K."/>
            <person name="Shibata D."/>
            <person name="Kamiya Y."/>
            <person name="Sato N."/>
            <person name="Nakamura Y."/>
            <person name="Tabata S."/>
            <person name="Ida S."/>
            <person name="Kurokawa K."/>
            <person name="Ohta H."/>
        </authorList>
    </citation>
    <scope>NUCLEOTIDE SEQUENCE [LARGE SCALE GENOMIC DNA]</scope>
    <source>
        <strain evidence="3 4">NIES-2285</strain>
    </source>
</reference>
<evidence type="ECO:0000259" key="2">
    <source>
        <dbReference type="Pfam" id="PF04937"/>
    </source>
</evidence>
<dbReference type="PANTHER" id="PTHR32166:SF123">
    <property type="entry name" value="BED-TYPE DOMAIN-CONTAINING PROTEIN"/>
    <property type="match status" value="1"/>
</dbReference>
<accession>A0A1Y1IK20</accession>
<dbReference type="OrthoDB" id="2017576at2759"/>
<dbReference type="PANTHER" id="PTHR32166">
    <property type="entry name" value="OSJNBA0013A04.12 PROTEIN"/>
    <property type="match status" value="1"/>
</dbReference>
<dbReference type="OMA" id="GMYRACL"/>
<sequence>MAPSERAYEWDLVAVLEDRGNRREPRVSCNYCGKEMTAGATRIRAHILGIKPGLGAGKCTESKEAVPPEVRQRLQKTEDEKEQEEQRKRRREQLQRVASSAQSSLQASGSGRQSSIQSAFARADKSEVDRSVARFFYANGIPFNVARNPFFKEAVSAIAAAGNTYKPPGSKALRSNLLEKELDELQTDIDRLMQPALEKTGATIVSDGWTNTTNHPLLNVLVITPGLEVFTTAIDTSGERKFGEYIAEQLIPVIEKIGPDNVVHVVMDNAANCKVAGRFITARFPWITCSGCVAHGMDLALEDVGKEEWVSPTLKAARDLVKFITNHHKTIALFRQHSDLELLKPGDTRFATSFITLERLLEVKDSLRATVGHPDWTSWAAAQAPATRALAEDIQELVFTAAFWKEASEIAQLSIPIVKVLRLADCPAPTSGKMYKAFERCREEIEGLDVNATKKRRVLDIFEERRKFVLSDLLIAGYVLDPEFRKEDHFAKPEVAQGFVRMLEKLVPDRAERARVVQQLAMYRFVCERALGRDRQDTPES</sequence>
<evidence type="ECO:0000313" key="3">
    <source>
        <dbReference type="EMBL" id="GAQ91180.1"/>
    </source>
</evidence>
<dbReference type="InterPro" id="IPR007021">
    <property type="entry name" value="DUF659"/>
</dbReference>
<dbReference type="Proteomes" id="UP000054558">
    <property type="component" value="Unassembled WGS sequence"/>
</dbReference>
<evidence type="ECO:0000313" key="4">
    <source>
        <dbReference type="Proteomes" id="UP000054558"/>
    </source>
</evidence>
<feature type="compositionally biased region" description="Basic and acidic residues" evidence="1">
    <location>
        <begin position="60"/>
        <end position="87"/>
    </location>
</feature>
<feature type="region of interest" description="Disordered" evidence="1">
    <location>
        <begin position="57"/>
        <end position="118"/>
    </location>
</feature>
<dbReference type="Pfam" id="PF04937">
    <property type="entry name" value="DUF659"/>
    <property type="match status" value="1"/>
</dbReference>